<keyword evidence="3" id="KW-0274">FAD</keyword>
<dbReference type="PANTHER" id="PTHR42923">
    <property type="entry name" value="PROTOPORPHYRINOGEN OXIDASE"/>
    <property type="match status" value="1"/>
</dbReference>
<keyword evidence="4" id="KW-0560">Oxidoreductase</keyword>
<evidence type="ECO:0000256" key="2">
    <source>
        <dbReference type="ARBA" id="ARBA00022630"/>
    </source>
</evidence>
<evidence type="ECO:0000259" key="7">
    <source>
        <dbReference type="Pfam" id="PF01593"/>
    </source>
</evidence>
<evidence type="ECO:0000256" key="4">
    <source>
        <dbReference type="ARBA" id="ARBA00023002"/>
    </source>
</evidence>
<evidence type="ECO:0000313" key="8">
    <source>
        <dbReference type="EMBL" id="ART90561.1"/>
    </source>
</evidence>
<keyword evidence="2" id="KW-0285">Flavoprotein</keyword>
<sequence>MAAIGGAMSFDVAIIGGGISGLATAQSLREKGLRVAVLERQVRAGGNAVSERIGGFLMEHGPSSLNAGSPVALQASHKLGLDAKRCDLGAGVRQRYLVRDGRLHGISVRPLGLFASNYLSLAGRTRLLIEPLVPARRGGADESVAAFFTRRFGREFAERLVDPLVGGLFAGDAGSLSLKAAFPRMAKMEASHGSILVAAAKARMAARSMPGRRLFSWRDGVGSLPKTLAAGLGSALHTGVAVRRLRQAGRRWRVETARHGTIDAGAVVIATQPHVAAGLVESLQPVSCEALAAIAAPPLAVVFLGYTRRHISHPLDGLGYLTPSSEQRLVSGVLFCSTMFAGRAPEGQVALAAYVGGRRAPQAAALPERDLIDLVEGELHDLVGAVGPPTVARVRHWSRGIPQLDLGHGARMADIHMALTEHPGLFLSGNYFDGVSVTACLERAGETAEQVAGYLMEAGRDEVWMQESFADMAKI</sequence>
<dbReference type="GO" id="GO:0006783">
    <property type="term" value="P:heme biosynthetic process"/>
    <property type="evidence" value="ECO:0007669"/>
    <property type="project" value="UniProtKB-KW"/>
</dbReference>
<dbReference type="Pfam" id="PF01593">
    <property type="entry name" value="Amino_oxidase"/>
    <property type="match status" value="1"/>
</dbReference>
<dbReference type="AlphaFoldDB" id="A0A2P0QJD0"/>
<dbReference type="InterPro" id="IPR036188">
    <property type="entry name" value="FAD/NAD-bd_sf"/>
</dbReference>
<evidence type="ECO:0000256" key="1">
    <source>
        <dbReference type="ARBA" id="ARBA00001974"/>
    </source>
</evidence>
<dbReference type="SUPFAM" id="SSF51905">
    <property type="entry name" value="FAD/NAD(P)-binding domain"/>
    <property type="match status" value="1"/>
</dbReference>
<comment type="pathway">
    <text evidence="6">Porphyrin-containing compound metabolism.</text>
</comment>
<proteinExistence type="predicted"/>
<keyword evidence="5" id="KW-0350">Heme biosynthesis</keyword>
<dbReference type="PRINTS" id="PR00419">
    <property type="entry name" value="ADXRDTASE"/>
</dbReference>
<name>A0A2P0QJD0_9PROT</name>
<protein>
    <submittedName>
        <fullName evidence="8">Protoporphyrinogen oxidase</fullName>
    </submittedName>
</protein>
<dbReference type="InterPro" id="IPR004572">
    <property type="entry name" value="Protoporphyrinogen_oxidase"/>
</dbReference>
<dbReference type="NCBIfam" id="TIGR00562">
    <property type="entry name" value="proto_IX_ox"/>
    <property type="match status" value="1"/>
</dbReference>
<organism evidence="8">
    <name type="scientific">uncultured Pseudomonadota bacterium</name>
    <dbReference type="NCBI Taxonomy" id="153809"/>
    <lineage>
        <taxon>Bacteria</taxon>
        <taxon>Pseudomonadati</taxon>
        <taxon>Pseudomonadota</taxon>
        <taxon>environmental samples</taxon>
    </lineage>
</organism>
<dbReference type="InterPro" id="IPR002937">
    <property type="entry name" value="Amino_oxidase"/>
</dbReference>
<evidence type="ECO:0000256" key="3">
    <source>
        <dbReference type="ARBA" id="ARBA00022827"/>
    </source>
</evidence>
<feature type="domain" description="Amine oxidase" evidence="7">
    <location>
        <begin position="19"/>
        <end position="451"/>
    </location>
</feature>
<reference evidence="8" key="1">
    <citation type="submission" date="2016-12" db="EMBL/GenBank/DDBJ databases">
        <title>Arsenic respiratory pathways in the anoxic pelagic waters of the Pacific Ocean.</title>
        <authorList>
            <person name="Saunders J.K."/>
            <person name="Fuchsman C.A."/>
            <person name="McKay C."/>
            <person name="Rocap G."/>
        </authorList>
    </citation>
    <scope>NUCLEOTIDE SEQUENCE</scope>
</reference>
<dbReference type="EMBL" id="KY400105">
    <property type="protein sequence ID" value="ART90561.1"/>
    <property type="molecule type" value="Genomic_DNA"/>
</dbReference>
<comment type="cofactor">
    <cofactor evidence="1">
        <name>FAD</name>
        <dbReference type="ChEBI" id="CHEBI:57692"/>
    </cofactor>
</comment>
<dbReference type="Gene3D" id="3.90.660.20">
    <property type="entry name" value="Protoporphyrinogen oxidase, mitochondrial, domain 2"/>
    <property type="match status" value="1"/>
</dbReference>
<dbReference type="SUPFAM" id="SSF54373">
    <property type="entry name" value="FAD-linked reductases, C-terminal domain"/>
    <property type="match status" value="1"/>
</dbReference>
<dbReference type="InterPro" id="IPR050464">
    <property type="entry name" value="Zeta_carotene_desat/Oxidored"/>
</dbReference>
<evidence type="ECO:0000256" key="6">
    <source>
        <dbReference type="ARBA" id="ARBA00023444"/>
    </source>
</evidence>
<accession>A0A2P0QJD0</accession>
<dbReference type="Gene3D" id="3.50.50.60">
    <property type="entry name" value="FAD/NAD(P)-binding domain"/>
    <property type="match status" value="1"/>
</dbReference>
<evidence type="ECO:0000256" key="5">
    <source>
        <dbReference type="ARBA" id="ARBA00023133"/>
    </source>
</evidence>
<dbReference type="GO" id="GO:0004729">
    <property type="term" value="F:oxygen-dependent protoporphyrinogen oxidase activity"/>
    <property type="evidence" value="ECO:0007669"/>
    <property type="project" value="InterPro"/>
</dbReference>
<dbReference type="PANTHER" id="PTHR42923:SF3">
    <property type="entry name" value="PROTOPORPHYRINOGEN OXIDASE"/>
    <property type="match status" value="1"/>
</dbReference>
<dbReference type="Gene3D" id="1.10.3110.10">
    <property type="entry name" value="protoporphyrinogen ix oxidase, domain 3"/>
    <property type="match status" value="1"/>
</dbReference>